<dbReference type="EMBL" id="BAABGT010000027">
    <property type="protein sequence ID" value="GAA4543426.1"/>
    <property type="molecule type" value="Genomic_DNA"/>
</dbReference>
<comment type="caution">
    <text evidence="3">The sequence shown here is derived from an EMBL/GenBank/DDBJ whole genome shotgun (WGS) entry which is preliminary data.</text>
</comment>
<protein>
    <recommendedName>
        <fullName evidence="5">Tryptophan-associated transmembrane protein</fullName>
    </recommendedName>
</protein>
<proteinExistence type="predicted"/>
<keyword evidence="2" id="KW-0812">Transmembrane</keyword>
<feature type="transmembrane region" description="Helical" evidence="2">
    <location>
        <begin position="90"/>
        <end position="110"/>
    </location>
</feature>
<evidence type="ECO:0000256" key="2">
    <source>
        <dbReference type="SAM" id="Phobius"/>
    </source>
</evidence>
<gene>
    <name evidence="3" type="ORF">GCM10023175_20180</name>
</gene>
<sequence>MTTGHDPHAPVRADDRPGQGGPARPGSPPPAIPSPRRRTRPHAAGPLDPPTSLIPTAPRPPAPRPPMPDAPLGSPIGFVSRRIPKARRRFPLGAVVGILGAGLVAAAVVLPWATVGGALPITGLDGADGRIAVGAGGALLLAAALRFQSRAGVPLRILAAMAGLAAAGVAALDLTSLGRLTGDLAALVQPGPGLPVLAAGGVVGLSSAFLHSRTT</sequence>
<feature type="transmembrane region" description="Helical" evidence="2">
    <location>
        <begin position="154"/>
        <end position="172"/>
    </location>
</feature>
<evidence type="ECO:0000256" key="1">
    <source>
        <dbReference type="SAM" id="MobiDB-lite"/>
    </source>
</evidence>
<accession>A0ABP8RPM0</accession>
<feature type="transmembrane region" description="Helical" evidence="2">
    <location>
        <begin position="192"/>
        <end position="210"/>
    </location>
</feature>
<feature type="transmembrane region" description="Helical" evidence="2">
    <location>
        <begin position="130"/>
        <end position="147"/>
    </location>
</feature>
<evidence type="ECO:0008006" key="5">
    <source>
        <dbReference type="Google" id="ProtNLM"/>
    </source>
</evidence>
<keyword evidence="2" id="KW-1133">Transmembrane helix</keyword>
<reference evidence="4" key="1">
    <citation type="journal article" date="2019" name="Int. J. Syst. Evol. Microbiol.">
        <title>The Global Catalogue of Microorganisms (GCM) 10K type strain sequencing project: providing services to taxonomists for standard genome sequencing and annotation.</title>
        <authorList>
            <consortium name="The Broad Institute Genomics Platform"/>
            <consortium name="The Broad Institute Genome Sequencing Center for Infectious Disease"/>
            <person name="Wu L."/>
            <person name="Ma J."/>
        </authorList>
    </citation>
    <scope>NUCLEOTIDE SEQUENCE [LARGE SCALE GENOMIC DNA]</scope>
    <source>
        <strain evidence="4">JCM 17906</strain>
    </source>
</reference>
<feature type="compositionally biased region" description="Basic and acidic residues" evidence="1">
    <location>
        <begin position="1"/>
        <end position="17"/>
    </location>
</feature>
<dbReference type="Proteomes" id="UP001501598">
    <property type="component" value="Unassembled WGS sequence"/>
</dbReference>
<evidence type="ECO:0000313" key="3">
    <source>
        <dbReference type="EMBL" id="GAA4543426.1"/>
    </source>
</evidence>
<organism evidence="3 4">
    <name type="scientific">Pseudonocardia xishanensis</name>
    <dbReference type="NCBI Taxonomy" id="630995"/>
    <lineage>
        <taxon>Bacteria</taxon>
        <taxon>Bacillati</taxon>
        <taxon>Actinomycetota</taxon>
        <taxon>Actinomycetes</taxon>
        <taxon>Pseudonocardiales</taxon>
        <taxon>Pseudonocardiaceae</taxon>
        <taxon>Pseudonocardia</taxon>
    </lineage>
</organism>
<feature type="compositionally biased region" description="Pro residues" evidence="1">
    <location>
        <begin position="57"/>
        <end position="69"/>
    </location>
</feature>
<feature type="region of interest" description="Disordered" evidence="1">
    <location>
        <begin position="1"/>
        <end position="76"/>
    </location>
</feature>
<keyword evidence="4" id="KW-1185">Reference proteome</keyword>
<dbReference type="RefSeq" id="WP_345415032.1">
    <property type="nucleotide sequence ID" value="NZ_BAABGT010000027.1"/>
</dbReference>
<keyword evidence="2" id="KW-0472">Membrane</keyword>
<name>A0ABP8RPM0_9PSEU</name>
<evidence type="ECO:0000313" key="4">
    <source>
        <dbReference type="Proteomes" id="UP001501598"/>
    </source>
</evidence>